<evidence type="ECO:0000313" key="3">
    <source>
        <dbReference type="EMBL" id="TCC07463.1"/>
    </source>
</evidence>
<gene>
    <name evidence="3" type="ORF">E0H45_15865</name>
</gene>
<dbReference type="SUPFAM" id="SSF54593">
    <property type="entry name" value="Glyoxalase/Bleomycin resistance protein/Dihydroxybiphenyl dioxygenase"/>
    <property type="match status" value="1"/>
</dbReference>
<dbReference type="Pfam" id="PF00903">
    <property type="entry name" value="Glyoxalase"/>
    <property type="match status" value="1"/>
</dbReference>
<dbReference type="PROSITE" id="PS51819">
    <property type="entry name" value="VOC"/>
    <property type="match status" value="1"/>
</dbReference>
<proteinExistence type="predicted"/>
<organism evidence="3 4">
    <name type="scientific">Kribbella soli</name>
    <dbReference type="NCBI Taxonomy" id="1124743"/>
    <lineage>
        <taxon>Bacteria</taxon>
        <taxon>Bacillati</taxon>
        <taxon>Actinomycetota</taxon>
        <taxon>Actinomycetes</taxon>
        <taxon>Propionibacteriales</taxon>
        <taxon>Kribbellaceae</taxon>
        <taxon>Kribbella</taxon>
    </lineage>
</organism>
<dbReference type="EMBL" id="SJJZ01000002">
    <property type="protein sequence ID" value="TCC07463.1"/>
    <property type="molecule type" value="Genomic_DNA"/>
</dbReference>
<feature type="region of interest" description="Disordered" evidence="1">
    <location>
        <begin position="1"/>
        <end position="64"/>
    </location>
</feature>
<dbReference type="InterPro" id="IPR037523">
    <property type="entry name" value="VOC_core"/>
</dbReference>
<evidence type="ECO:0000256" key="1">
    <source>
        <dbReference type="SAM" id="MobiDB-lite"/>
    </source>
</evidence>
<dbReference type="Gene3D" id="3.10.180.10">
    <property type="entry name" value="2,3-Dihydroxybiphenyl 1,2-Dioxygenase, domain 1"/>
    <property type="match status" value="1"/>
</dbReference>
<protein>
    <submittedName>
        <fullName evidence="3">VOC family protein</fullName>
    </submittedName>
</protein>
<evidence type="ECO:0000313" key="4">
    <source>
        <dbReference type="Proteomes" id="UP000292346"/>
    </source>
</evidence>
<dbReference type="CDD" id="cd06587">
    <property type="entry name" value="VOC"/>
    <property type="match status" value="1"/>
</dbReference>
<dbReference type="InterPro" id="IPR004360">
    <property type="entry name" value="Glyas_Fos-R_dOase_dom"/>
</dbReference>
<feature type="domain" description="VOC" evidence="2">
    <location>
        <begin position="74"/>
        <end position="197"/>
    </location>
</feature>
<comment type="caution">
    <text evidence="3">The sequence shown here is derived from an EMBL/GenBank/DDBJ whole genome shotgun (WGS) entry which is preliminary data.</text>
</comment>
<dbReference type="OrthoDB" id="317332at2"/>
<dbReference type="Proteomes" id="UP000292346">
    <property type="component" value="Unassembled WGS sequence"/>
</dbReference>
<dbReference type="AlphaFoldDB" id="A0A4R0HBB0"/>
<dbReference type="InterPro" id="IPR029068">
    <property type="entry name" value="Glyas_Bleomycin-R_OHBP_Dase"/>
</dbReference>
<sequence length="226" mass="24274">MTRAQPCPGILSAPGSQPADCPWASPGARPGQHSNAGCRQKDSRLARWTSRAGGRHPRGRPTSRGIAMNLGFERILQVKIPVADLQHSVNWYRRVFGLRLAWEFGEPGVVTGAVLTDDAERFLIGLRRLDTVPGEPSLAGFDVVSLGVPSVDVLKALAERFDELGVEHGPLFDRGPGGGVQLDVPDPDGTVIRILSPFGEHAPFTGVEFGPDGAPTFYTTPHLELD</sequence>
<accession>A0A4R0HBB0</accession>
<name>A0A4R0HBB0_9ACTN</name>
<evidence type="ECO:0000259" key="2">
    <source>
        <dbReference type="PROSITE" id="PS51819"/>
    </source>
</evidence>
<reference evidence="3 4" key="1">
    <citation type="submission" date="2019-02" db="EMBL/GenBank/DDBJ databases">
        <title>Kribbella capetownensis sp. nov. and Kribbella speibonae sp. nov., isolated from soil.</title>
        <authorList>
            <person name="Curtis S.M."/>
            <person name="Norton I."/>
            <person name="Everest G.J."/>
            <person name="Meyers P.R."/>
        </authorList>
    </citation>
    <scope>NUCLEOTIDE SEQUENCE [LARGE SCALE GENOMIC DNA]</scope>
    <source>
        <strain evidence="3 4">KCTC 29219</strain>
    </source>
</reference>
<keyword evidence="4" id="KW-1185">Reference proteome</keyword>